<dbReference type="AlphaFoldDB" id="A0A1A9MYN6"/>
<feature type="domain" description="YNCE-like beta-propeller" evidence="3">
    <location>
        <begin position="17"/>
        <end position="332"/>
    </location>
</feature>
<evidence type="ECO:0000313" key="6">
    <source>
        <dbReference type="Proteomes" id="UP000077961"/>
    </source>
</evidence>
<evidence type="ECO:0000313" key="5">
    <source>
        <dbReference type="EMBL" id="OAJ57817.1"/>
    </source>
</evidence>
<keyword evidence="6" id="KW-1185">Reference proteome</keyword>
<dbReference type="InterPro" id="IPR051200">
    <property type="entry name" value="Host-pathogen_enzymatic-act"/>
</dbReference>
<feature type="signal peptide" evidence="2">
    <location>
        <begin position="1"/>
        <end position="32"/>
    </location>
</feature>
<evidence type="ECO:0000259" key="3">
    <source>
        <dbReference type="Pfam" id="PF21783"/>
    </source>
</evidence>
<dbReference type="Pfam" id="PF21783">
    <property type="entry name" value="YNCE"/>
    <property type="match status" value="1"/>
</dbReference>
<dbReference type="InterPro" id="IPR015943">
    <property type="entry name" value="WD40/YVTN_repeat-like_dom_sf"/>
</dbReference>
<protein>
    <recommendedName>
        <fullName evidence="3">YNCE-like beta-propeller domain-containing protein</fullName>
    </recommendedName>
</protein>
<dbReference type="Proteomes" id="UP000078116">
    <property type="component" value="Unassembled WGS sequence"/>
</dbReference>
<comment type="caution">
    <text evidence="4">The sequence shown here is derived from an EMBL/GenBank/DDBJ whole genome shotgun (WGS) entry which is preliminary data.</text>
</comment>
<keyword evidence="1 2" id="KW-0732">Signal</keyword>
<dbReference type="EMBL" id="LXKA01000358">
    <property type="protein sequence ID" value="OAJ53636.1"/>
    <property type="molecule type" value="Genomic_DNA"/>
</dbReference>
<dbReference type="InterPro" id="IPR048433">
    <property type="entry name" value="YNCE-like_beta-prop"/>
</dbReference>
<dbReference type="PANTHER" id="PTHR47197:SF3">
    <property type="entry name" value="DIHYDRO-HEME D1 DEHYDROGENASE"/>
    <property type="match status" value="1"/>
</dbReference>
<name>A0A1A9MYN6_9BURK</name>
<dbReference type="Proteomes" id="UP000077961">
    <property type="component" value="Unassembled WGS sequence"/>
</dbReference>
<gene>
    <name evidence="5" type="ORF">A6V36_30705</name>
    <name evidence="4" type="ORF">A6V37_35560</name>
</gene>
<dbReference type="PANTHER" id="PTHR47197">
    <property type="entry name" value="PROTEIN NIRF"/>
    <property type="match status" value="1"/>
</dbReference>
<accession>A0A1A9MYN6</accession>
<evidence type="ECO:0000313" key="4">
    <source>
        <dbReference type="EMBL" id="OAJ53636.1"/>
    </source>
</evidence>
<feature type="chain" id="PRO_5008393308" description="YNCE-like beta-propeller domain-containing protein" evidence="2">
    <location>
        <begin position="33"/>
        <end position="339"/>
    </location>
</feature>
<sequence>MRKFFLSGLTATFATGAALIAAAGFFSPAAHASNVIVLNSGEATLSLIDEATHQVVGTVPTGKEPHHLMVTPDNSSLIVANSVSNNLMFVDPKSGQVQRWVENIEDPYQIGFSPDRKWLVTTGLRLDRLDIYHYDDQKNQMTLASRLPLAVMPSHMAFTTDSKTVFVTLQVSGELAAIDLATQTVKWKMKVGKVPAGLWMTPGEKYLLVGMTGADYVAVVDWRNQKIVKTIHTGNGAHNFRSLADGKHVAVSNRVASTISIIDEDTLTNVGDITGLLPGPDDMELSADKRYLWVTFRFAKHVGIIDLTTRKLIQTIAVGRSPHGIYFLNRAPVTAPNGA</sequence>
<dbReference type="SUPFAM" id="SSF50974">
    <property type="entry name" value="Nitrous oxide reductase, N-terminal domain"/>
    <property type="match status" value="1"/>
</dbReference>
<dbReference type="Gene3D" id="2.130.10.10">
    <property type="entry name" value="YVTN repeat-like/Quinoprotein amine dehydrogenase"/>
    <property type="match status" value="2"/>
</dbReference>
<reference evidence="6 7" key="1">
    <citation type="submission" date="2016-04" db="EMBL/GenBank/DDBJ databases">
        <title>Reclassification of Paraburkholderia panaciterrae (Farh et al. 2015) Dobritsa &amp; Samadpour 2016 as a later homotypic synonym of Paraburkholderia ginsengiterrae (Farh et al. 2015) Dobritsa &amp; Samadpour 2016.</title>
        <authorList>
            <person name="Dobritsa A.P."/>
            <person name="Kutumbaka K."/>
            <person name="Samadpour M."/>
        </authorList>
    </citation>
    <scope>NUCLEOTIDE SEQUENCE [LARGE SCALE GENOMIC DNA]</scope>
    <source>
        <strain evidence="4 7">DCY85</strain>
        <strain evidence="5 6">DCY85-1</strain>
    </source>
</reference>
<dbReference type="EMBL" id="LXJZ01000177">
    <property type="protein sequence ID" value="OAJ57817.1"/>
    <property type="molecule type" value="Genomic_DNA"/>
</dbReference>
<proteinExistence type="predicted"/>
<dbReference type="OrthoDB" id="8674919at2"/>
<dbReference type="RefSeq" id="WP_064268934.1">
    <property type="nucleotide sequence ID" value="NZ_LXJZ01000177.1"/>
</dbReference>
<dbReference type="STRING" id="1462993.A6V36_30705"/>
<organism evidence="4 7">
    <name type="scientific">Paraburkholderia ginsengiterrae</name>
    <dbReference type="NCBI Taxonomy" id="1462993"/>
    <lineage>
        <taxon>Bacteria</taxon>
        <taxon>Pseudomonadati</taxon>
        <taxon>Pseudomonadota</taxon>
        <taxon>Betaproteobacteria</taxon>
        <taxon>Burkholderiales</taxon>
        <taxon>Burkholderiaceae</taxon>
        <taxon>Paraburkholderia</taxon>
    </lineage>
</organism>
<dbReference type="InterPro" id="IPR011045">
    <property type="entry name" value="N2O_reductase_N"/>
</dbReference>
<evidence type="ECO:0000256" key="2">
    <source>
        <dbReference type="SAM" id="SignalP"/>
    </source>
</evidence>
<evidence type="ECO:0000313" key="7">
    <source>
        <dbReference type="Proteomes" id="UP000078116"/>
    </source>
</evidence>
<evidence type="ECO:0000256" key="1">
    <source>
        <dbReference type="ARBA" id="ARBA00022729"/>
    </source>
</evidence>